<dbReference type="PANTHER" id="PTHR46553:SF3">
    <property type="entry name" value="ADENINE NUCLEOTIDE ALPHA HYDROLASES-LIKE SUPERFAMILY PROTEIN"/>
    <property type="match status" value="1"/>
</dbReference>
<reference evidence="3 4" key="1">
    <citation type="submission" date="2020-08" db="EMBL/GenBank/DDBJ databases">
        <title>A Genomic Blueprint of the Chicken Gut Microbiome.</title>
        <authorList>
            <person name="Gilroy R."/>
            <person name="Ravi A."/>
            <person name="Getino M."/>
            <person name="Pursley I."/>
            <person name="Horton D.L."/>
            <person name="Alikhan N.-F."/>
            <person name="Baker D."/>
            <person name="Gharbi K."/>
            <person name="Hall N."/>
            <person name="Watson M."/>
            <person name="Adriaenssens E.M."/>
            <person name="Foster-Nyarko E."/>
            <person name="Jarju S."/>
            <person name="Secka A."/>
            <person name="Antonio M."/>
            <person name="Oren A."/>
            <person name="Chaudhuri R."/>
            <person name="La Ragione R.M."/>
            <person name="Hildebrand F."/>
            <person name="Pallen M.J."/>
        </authorList>
    </citation>
    <scope>NUCLEOTIDE SEQUENCE [LARGE SCALE GENOMIC DNA]</scope>
    <source>
        <strain evidence="3 4">Sa3CUA2</strain>
    </source>
</reference>
<protein>
    <submittedName>
        <fullName evidence="3">Universal stress protein</fullName>
    </submittedName>
</protein>
<gene>
    <name evidence="3" type="ORF">H9657_01425</name>
</gene>
<feature type="domain" description="UspA" evidence="2">
    <location>
        <begin position="149"/>
        <end position="284"/>
    </location>
</feature>
<comment type="caution">
    <text evidence="3">The sequence shown here is derived from an EMBL/GenBank/DDBJ whole genome shotgun (WGS) entry which is preliminary data.</text>
</comment>
<dbReference type="InterPro" id="IPR006015">
    <property type="entry name" value="Universal_stress_UspA"/>
</dbReference>
<sequence length="287" mass="30210">MAENGTVVIALDGGEHSRATLDWGLKEADLRGADVLLVRCWQEPSEITPWGYYPVTGDWGFGEEAQRYLEKEQARAVAERPGRRVAARLVQGPAVPALRHAAAGAQLLVVGACSLRSGDRLGGIASHLAAHAPTSVAVVRRQVRESHAPVLVGVDGSATSFVAARDAAREAALRGAPLVVLHARRTVADPYGTHTPAPAAVGPQDPVRVAADILAAELRAEHPDLQVDVELVDDDPAHALVERSKDAGLVVVGCRGLDAFRGMLLGSVSHEVLRHAACPVLVAREAS</sequence>
<dbReference type="Proteomes" id="UP000604241">
    <property type="component" value="Unassembled WGS sequence"/>
</dbReference>
<feature type="domain" description="UspA" evidence="2">
    <location>
        <begin position="6"/>
        <end position="140"/>
    </location>
</feature>
<evidence type="ECO:0000259" key="2">
    <source>
        <dbReference type="Pfam" id="PF00582"/>
    </source>
</evidence>
<comment type="similarity">
    <text evidence="1">Belongs to the universal stress protein A family.</text>
</comment>
<dbReference type="RefSeq" id="WP_191779578.1">
    <property type="nucleotide sequence ID" value="NZ_JACSQV010000001.1"/>
</dbReference>
<organism evidence="3 4">
    <name type="scientific">Cellulomonas avistercoris</name>
    <dbReference type="NCBI Taxonomy" id="2762242"/>
    <lineage>
        <taxon>Bacteria</taxon>
        <taxon>Bacillati</taxon>
        <taxon>Actinomycetota</taxon>
        <taxon>Actinomycetes</taxon>
        <taxon>Micrococcales</taxon>
        <taxon>Cellulomonadaceae</taxon>
        <taxon>Cellulomonas</taxon>
    </lineage>
</organism>
<dbReference type="Pfam" id="PF00582">
    <property type="entry name" value="Usp"/>
    <property type="match status" value="2"/>
</dbReference>
<accession>A0ABR8Q938</accession>
<dbReference type="EMBL" id="JACSQV010000001">
    <property type="protein sequence ID" value="MBD7916943.1"/>
    <property type="molecule type" value="Genomic_DNA"/>
</dbReference>
<keyword evidence="4" id="KW-1185">Reference proteome</keyword>
<evidence type="ECO:0000313" key="4">
    <source>
        <dbReference type="Proteomes" id="UP000604241"/>
    </source>
</evidence>
<dbReference type="PANTHER" id="PTHR46553">
    <property type="entry name" value="ADENINE NUCLEOTIDE ALPHA HYDROLASES-LIKE SUPERFAMILY PROTEIN"/>
    <property type="match status" value="1"/>
</dbReference>
<dbReference type="Gene3D" id="3.40.50.620">
    <property type="entry name" value="HUPs"/>
    <property type="match status" value="2"/>
</dbReference>
<dbReference type="InterPro" id="IPR014729">
    <property type="entry name" value="Rossmann-like_a/b/a_fold"/>
</dbReference>
<dbReference type="PRINTS" id="PR01438">
    <property type="entry name" value="UNVRSLSTRESS"/>
</dbReference>
<name>A0ABR8Q938_9CELL</name>
<evidence type="ECO:0000256" key="1">
    <source>
        <dbReference type="ARBA" id="ARBA00008791"/>
    </source>
</evidence>
<dbReference type="SUPFAM" id="SSF52402">
    <property type="entry name" value="Adenine nucleotide alpha hydrolases-like"/>
    <property type="match status" value="2"/>
</dbReference>
<evidence type="ECO:0000313" key="3">
    <source>
        <dbReference type="EMBL" id="MBD7916943.1"/>
    </source>
</evidence>
<dbReference type="InterPro" id="IPR006016">
    <property type="entry name" value="UspA"/>
</dbReference>
<proteinExistence type="inferred from homology"/>